<dbReference type="PANTHER" id="PTHR35532:SF5">
    <property type="entry name" value="CARBOHYDRATE-BINDING DOMAIN-CONTAINING PROTEIN"/>
    <property type="match status" value="1"/>
</dbReference>
<keyword evidence="1" id="KW-0175">Coiled coil</keyword>
<proteinExistence type="predicted"/>
<dbReference type="Proteomes" id="UP000647491">
    <property type="component" value="Unassembled WGS sequence"/>
</dbReference>
<dbReference type="Gene3D" id="3.10.620.30">
    <property type="match status" value="1"/>
</dbReference>
<sequence>MMFTEKAMKAAEEKFSRLLEKAGEKKREEILSRLAQAEKMESADVIAAIKWIYANSPLSDLANYDFEIFQSCAEHGVFLRENSPFAKDLPEDIFLNYVLHVRVNEEELCDCRKFFYGLLADRVNSLSMHDAIIEANYWNAENVMYQATDSRTISALGAYYSAYGRCGEESAFGVNVYRAIGIPARQIYTPRWAHCDDNHAWVEVYCDGAWHFLGACEPEEVLNKGWFTNAASRAMLIHSRCFGEISGEEIISKVGMASFLNNLKLYAVTKYLKVCVKDEAGKPVQGAQVGFGILNYSSFFDAAIMDTDENGCCGLTCGLGTMHIHVKKDDVFCERLVYTPDVDTVEIVLKNEPVNYDTWEHFVSIAPKDQIVNGAKPTEEQKELGMKKTDAANKKREARVAAMFDADKAKAIVDKYGYSQEIYELLFESRSNVTRLEEFLEDETFSAHAKEKLLLTLSKKDRRDVDTDVLKEALALTKDYTFEDEELFYQYVVCPRVFNEPLRKNRQFILDFFTEEEKAAFRKDPRSVWEYINKEIAFNPDIEYGQIVTRPVGALTVKNGNQRSKKILFVAICRALGIISRVNPINELAEVYEDGRFVPVEILDKGGSTIVFQKGEGENWAYFPDFSVSQLVDGGYQTLDLENEKWDGNELKISVPAGQYKVITDNRLPNGNIFASRYIFVVGEGETKTVKLEKYHADLADMLDNFTLDEFKVSDENGNTVKGSELTKNPAVLMWLEQGKEPTEHILNEMLEQEADFQNLPADIIFMVKDKAALENAKLTKVLSTFPRIRVLYDTFVPNVETLARRMYVDPEKLPLIIVTTKELNAVYACSGYNVGSGDMLVKICRNFAGK</sequence>
<protein>
    <submittedName>
        <fullName evidence="3">Transglutaminase domain-containing protein</fullName>
    </submittedName>
</protein>
<dbReference type="PANTHER" id="PTHR35532">
    <property type="entry name" value="SIMILAR TO POLYHYDROXYALKANOATE DEPOLYMERASE"/>
    <property type="match status" value="1"/>
</dbReference>
<dbReference type="SUPFAM" id="SSF54001">
    <property type="entry name" value="Cysteine proteinases"/>
    <property type="match status" value="2"/>
</dbReference>
<dbReference type="EMBL" id="JACRTJ010000025">
    <property type="protein sequence ID" value="MBC8599870.1"/>
    <property type="molecule type" value="Genomic_DNA"/>
</dbReference>
<evidence type="ECO:0000313" key="4">
    <source>
        <dbReference type="Proteomes" id="UP000647491"/>
    </source>
</evidence>
<evidence type="ECO:0000313" key="3">
    <source>
        <dbReference type="EMBL" id="MBC8599870.1"/>
    </source>
</evidence>
<dbReference type="Gene3D" id="2.60.40.1120">
    <property type="entry name" value="Carboxypeptidase-like, regulatory domain"/>
    <property type="match status" value="1"/>
</dbReference>
<dbReference type="InterPro" id="IPR038765">
    <property type="entry name" value="Papain-like_cys_pep_sf"/>
</dbReference>
<feature type="coiled-coil region" evidence="1">
    <location>
        <begin position="1"/>
        <end position="28"/>
    </location>
</feature>
<feature type="domain" description="Transglutaminase-like" evidence="2">
    <location>
        <begin position="127"/>
        <end position="210"/>
    </location>
</feature>
<dbReference type="RefSeq" id="WP_262427939.1">
    <property type="nucleotide sequence ID" value="NZ_JACRTJ010000025.1"/>
</dbReference>
<dbReference type="Pfam" id="PF01841">
    <property type="entry name" value="Transglut_core"/>
    <property type="match status" value="1"/>
</dbReference>
<dbReference type="InterPro" id="IPR002931">
    <property type="entry name" value="Transglutaminase-like"/>
</dbReference>
<name>A0ABR7NUU9_9FIRM</name>
<keyword evidence="4" id="KW-1185">Reference proteome</keyword>
<comment type="caution">
    <text evidence="3">The sequence shown here is derived from an EMBL/GenBank/DDBJ whole genome shotgun (WGS) entry which is preliminary data.</text>
</comment>
<reference evidence="3 4" key="1">
    <citation type="submission" date="2020-08" db="EMBL/GenBank/DDBJ databases">
        <title>Genome public.</title>
        <authorList>
            <person name="Liu C."/>
            <person name="Sun Q."/>
        </authorList>
    </citation>
    <scope>NUCLEOTIDE SEQUENCE [LARGE SCALE GENOMIC DNA]</scope>
    <source>
        <strain evidence="3 4">BX10</strain>
    </source>
</reference>
<evidence type="ECO:0000256" key="1">
    <source>
        <dbReference type="SAM" id="Coils"/>
    </source>
</evidence>
<organism evidence="3 4">
    <name type="scientific">Enterocloster hominis</name>
    <name type="common">ex Liu et al. 2021</name>
    <dbReference type="NCBI Taxonomy" id="2763663"/>
    <lineage>
        <taxon>Bacteria</taxon>
        <taxon>Bacillati</taxon>
        <taxon>Bacillota</taxon>
        <taxon>Clostridia</taxon>
        <taxon>Lachnospirales</taxon>
        <taxon>Lachnospiraceae</taxon>
        <taxon>Enterocloster</taxon>
    </lineage>
</organism>
<accession>A0ABR7NUU9</accession>
<evidence type="ECO:0000259" key="2">
    <source>
        <dbReference type="Pfam" id="PF01841"/>
    </source>
</evidence>
<gene>
    <name evidence="3" type="ORF">H8708_11650</name>
</gene>